<proteinExistence type="predicted"/>
<accession>A0A370TKE5</accession>
<dbReference type="RefSeq" id="XP_031868641.1">
    <property type="nucleotide sequence ID" value="XM_032015220.1"/>
</dbReference>
<dbReference type="EMBL" id="NPIC01000005">
    <property type="protein sequence ID" value="RDL35985.1"/>
    <property type="molecule type" value="Genomic_DNA"/>
</dbReference>
<sequence>MAPLSLGDKLNLYSMIGTWVGTLFTLVGLIAVVAQLRALLRGFSNSRDEVVKAAAGDWAICLPKLGRMDTGVIGGKAPSLRAWIHYQYNEGKDIVVCPYQRKSMSGQSSWSQLFCRLQILPEDLLNPGHQDNHPVAAPQVPTTADIHVDGSKISYGLPAEDFAALLILAGFSPSHFDPKETTKKTSHLGHMYVAPHSDPFTQIAQLDGATWNTFNTFPGAMWQGRYSDRLNVRHCIDLALGILRFDCAGKPSTLLYCHADRGFVSNTSWTTVQIRRNLTELTGGSMDENPIYDVTSAASPDFVQLFGSRCPGMKGLRFEIIFPPEGDEIFRIAFGLKALKPWGLLPVIPESVVSTFYPHLQKVFAKESPSSILILTQKFRELPATTYFNIPHRTRATMDSSLASLSDVETHSFSGLSARCSLYYDAMIFVFESHNLKLADVETALAARCATNLAVKTGGLFQKIYNESYQQVKPQQWKVQFSAFMRECLNGEPVDDVEPWACEILAVYLHAWLRAAKDLKGDFRGNFRRRVFLG</sequence>
<evidence type="ECO:0000313" key="3">
    <source>
        <dbReference type="Proteomes" id="UP000254866"/>
    </source>
</evidence>
<feature type="transmembrane region" description="Helical" evidence="1">
    <location>
        <begin position="12"/>
        <end position="34"/>
    </location>
</feature>
<dbReference type="Proteomes" id="UP000254866">
    <property type="component" value="Unassembled WGS sequence"/>
</dbReference>
<keyword evidence="1" id="KW-0472">Membrane</keyword>
<organism evidence="2 3">
    <name type="scientific">Venustampulla echinocandica</name>
    <dbReference type="NCBI Taxonomy" id="2656787"/>
    <lineage>
        <taxon>Eukaryota</taxon>
        <taxon>Fungi</taxon>
        <taxon>Dikarya</taxon>
        <taxon>Ascomycota</taxon>
        <taxon>Pezizomycotina</taxon>
        <taxon>Leotiomycetes</taxon>
        <taxon>Helotiales</taxon>
        <taxon>Pleuroascaceae</taxon>
        <taxon>Venustampulla</taxon>
    </lineage>
</organism>
<name>A0A370TKE5_9HELO</name>
<dbReference type="AlphaFoldDB" id="A0A370TKE5"/>
<protein>
    <submittedName>
        <fullName evidence="2">Uncharacterized protein</fullName>
    </submittedName>
</protein>
<evidence type="ECO:0000313" key="2">
    <source>
        <dbReference type="EMBL" id="RDL35985.1"/>
    </source>
</evidence>
<reference evidence="2 3" key="1">
    <citation type="journal article" date="2018" name="IMA Fungus">
        <title>IMA Genome-F 9: Draft genome sequence of Annulohypoxylon stygium, Aspergillus mulundensis, Berkeleyomyces basicola (syn. Thielaviopsis basicola), Ceratocystis smalleyi, two Cercospora beticola strains, Coleophoma cylindrospora, Fusarium fracticaudum, Phialophora cf. hyalina, and Morchella septimelata.</title>
        <authorList>
            <person name="Wingfield B.D."/>
            <person name="Bills G.F."/>
            <person name="Dong Y."/>
            <person name="Huang W."/>
            <person name="Nel W.J."/>
            <person name="Swalarsk-Parry B.S."/>
            <person name="Vaghefi N."/>
            <person name="Wilken P.M."/>
            <person name="An Z."/>
            <person name="de Beer Z.W."/>
            <person name="De Vos L."/>
            <person name="Chen L."/>
            <person name="Duong T.A."/>
            <person name="Gao Y."/>
            <person name="Hammerbacher A."/>
            <person name="Kikkert J.R."/>
            <person name="Li Y."/>
            <person name="Li H."/>
            <person name="Li K."/>
            <person name="Li Q."/>
            <person name="Liu X."/>
            <person name="Ma X."/>
            <person name="Naidoo K."/>
            <person name="Pethybridge S.J."/>
            <person name="Sun J."/>
            <person name="Steenkamp E.T."/>
            <person name="van der Nest M.A."/>
            <person name="van Wyk S."/>
            <person name="Wingfield M.J."/>
            <person name="Xiong C."/>
            <person name="Yue Q."/>
            <person name="Zhang X."/>
        </authorList>
    </citation>
    <scope>NUCLEOTIDE SEQUENCE [LARGE SCALE GENOMIC DNA]</scope>
    <source>
        <strain evidence="2 3">BP 5553</strain>
    </source>
</reference>
<keyword evidence="1" id="KW-1133">Transmembrane helix</keyword>
<dbReference type="OrthoDB" id="4195086at2759"/>
<keyword evidence="3" id="KW-1185">Reference proteome</keyword>
<dbReference type="GeneID" id="43599446"/>
<keyword evidence="1" id="KW-0812">Transmembrane</keyword>
<comment type="caution">
    <text evidence="2">The sequence shown here is derived from an EMBL/GenBank/DDBJ whole genome shotgun (WGS) entry which is preliminary data.</text>
</comment>
<evidence type="ECO:0000256" key="1">
    <source>
        <dbReference type="SAM" id="Phobius"/>
    </source>
</evidence>
<gene>
    <name evidence="2" type="ORF">BP5553_06597</name>
</gene>